<dbReference type="GO" id="GO:0005681">
    <property type="term" value="C:spliceosomal complex"/>
    <property type="evidence" value="ECO:0007669"/>
    <property type="project" value="UniProtKB-KW"/>
</dbReference>
<accession>A0A2N1JBA8</accession>
<name>A0A2N1JBA8_9BASI</name>
<dbReference type="STRING" id="2020962.A0A2N1JBA8"/>
<dbReference type="EMBL" id="KZ454990">
    <property type="protein sequence ID" value="PKI83829.1"/>
    <property type="molecule type" value="Genomic_DNA"/>
</dbReference>
<keyword evidence="9" id="KW-1185">Reference proteome</keyword>
<dbReference type="GO" id="GO:0000398">
    <property type="term" value="P:mRNA splicing, via spliceosome"/>
    <property type="evidence" value="ECO:0007669"/>
    <property type="project" value="UniProtKB-UniRule"/>
</dbReference>
<gene>
    <name evidence="8" type="ORF">MVES_002228</name>
</gene>
<dbReference type="PANTHER" id="PTHR23142">
    <property type="entry name" value="PRE-MRNA-SPLICING FACTOR 38A-RELATED"/>
    <property type="match status" value="1"/>
</dbReference>
<dbReference type="Pfam" id="PF03371">
    <property type="entry name" value="PRP38"/>
    <property type="match status" value="1"/>
</dbReference>
<keyword evidence="5 7" id="KW-0508">mRNA splicing</keyword>
<evidence type="ECO:0000256" key="4">
    <source>
        <dbReference type="ARBA" id="ARBA00022728"/>
    </source>
</evidence>
<proteinExistence type="inferred from homology"/>
<evidence type="ECO:0000256" key="7">
    <source>
        <dbReference type="RuleBase" id="RU367025"/>
    </source>
</evidence>
<dbReference type="OrthoDB" id="190958at2759"/>
<comment type="subcellular location">
    <subcellularLocation>
        <location evidence="1 7">Nucleus</location>
    </subcellularLocation>
</comment>
<evidence type="ECO:0000313" key="9">
    <source>
        <dbReference type="Proteomes" id="UP000232875"/>
    </source>
</evidence>
<evidence type="ECO:0000256" key="6">
    <source>
        <dbReference type="ARBA" id="ARBA00023242"/>
    </source>
</evidence>
<evidence type="ECO:0000313" key="8">
    <source>
        <dbReference type="EMBL" id="PKI83829.1"/>
    </source>
</evidence>
<reference evidence="8 9" key="1">
    <citation type="submission" date="2017-10" db="EMBL/GenBank/DDBJ databases">
        <title>A novel species of cold-tolerant Malassezia isolated from bats.</title>
        <authorList>
            <person name="Lorch J.M."/>
            <person name="Palmer J.M."/>
            <person name="Vanderwolf K.J."/>
            <person name="Schmidt K.Z."/>
            <person name="Verant M.L."/>
            <person name="Weller T.J."/>
            <person name="Blehert D.S."/>
        </authorList>
    </citation>
    <scope>NUCLEOTIDE SEQUENCE [LARGE SCALE GENOMIC DNA]</scope>
    <source>
        <strain evidence="8 9">NWHC:44797-103</strain>
    </source>
</reference>
<keyword evidence="4 7" id="KW-0747">Spliceosome</keyword>
<dbReference type="AlphaFoldDB" id="A0A2N1JBA8"/>
<evidence type="ECO:0000256" key="2">
    <source>
        <dbReference type="ARBA" id="ARBA00006164"/>
    </source>
</evidence>
<comment type="function">
    <text evidence="7">Required for pre-mRNA splicing.</text>
</comment>
<organism evidence="8 9">
    <name type="scientific">Malassezia vespertilionis</name>
    <dbReference type="NCBI Taxonomy" id="2020962"/>
    <lineage>
        <taxon>Eukaryota</taxon>
        <taxon>Fungi</taxon>
        <taxon>Dikarya</taxon>
        <taxon>Basidiomycota</taxon>
        <taxon>Ustilaginomycotina</taxon>
        <taxon>Malasseziomycetes</taxon>
        <taxon>Malasseziales</taxon>
        <taxon>Malasseziaceae</taxon>
        <taxon>Malassezia</taxon>
    </lineage>
</organism>
<comment type="similarity">
    <text evidence="2 7">Belongs to the PRP38 family.</text>
</comment>
<dbReference type="InterPro" id="IPR005037">
    <property type="entry name" value="PRP38"/>
</dbReference>
<keyword evidence="3 7" id="KW-0507">mRNA processing</keyword>
<keyword evidence="6 7" id="KW-0539">Nucleus</keyword>
<evidence type="ECO:0000256" key="3">
    <source>
        <dbReference type="ARBA" id="ARBA00022664"/>
    </source>
</evidence>
<protein>
    <recommendedName>
        <fullName evidence="7">Pre-mRNA-splicing factor 38</fullName>
    </recommendedName>
</protein>
<evidence type="ECO:0000256" key="5">
    <source>
        <dbReference type="ARBA" id="ARBA00023187"/>
    </source>
</evidence>
<evidence type="ECO:0000256" key="1">
    <source>
        <dbReference type="ARBA" id="ARBA00004123"/>
    </source>
</evidence>
<dbReference type="Proteomes" id="UP000232875">
    <property type="component" value="Unassembled WGS sequence"/>
</dbReference>
<sequence>MANTTARNAHTIHGTNPQFLIERIVRARIYDSPYWKEDCFALNAATLVDKAAALQYVGGTFGLQRPSPFLCLVCKLLQLQPEREIVLAYLEAEDLKYLRALAAMYVRMTFPPMDVYELLEPLLDDYRKVRWRDMAGQYSLSHMDEFVFDLLTEERVCGLILPRLTRRALLEEKGLRPRRSKLETALVLGDAEGLADEAYASDDSMQRIRTARSKKVQDADRTRAALRQREANALGYAVEEDYASQQEEEEEERMFEECLAGQEEYFAGQEECLAGQEEYFAGQEECLAGQEEYFAGQEECLAGQEEYFAGQEECLAGQEEYFAGQKYLAG</sequence>